<dbReference type="Proteomes" id="UP000809789">
    <property type="component" value="Unassembled WGS sequence"/>
</dbReference>
<evidence type="ECO:0000313" key="1">
    <source>
        <dbReference type="EMBL" id="KAG8626477.1"/>
    </source>
</evidence>
<name>A0A8K0PFD8_9PEZI</name>
<keyword evidence="2" id="KW-1185">Reference proteome</keyword>
<proteinExistence type="predicted"/>
<evidence type="ECO:0000313" key="2">
    <source>
        <dbReference type="Proteomes" id="UP000809789"/>
    </source>
</evidence>
<comment type="caution">
    <text evidence="1">The sequence shown here is derived from an EMBL/GenBank/DDBJ whole genome shotgun (WGS) entry which is preliminary data.</text>
</comment>
<dbReference type="OrthoDB" id="10409610at2759"/>
<gene>
    <name evidence="1" type="ORF">KVT40_005422</name>
</gene>
<reference evidence="1" key="1">
    <citation type="submission" date="2021-07" db="EMBL/GenBank/DDBJ databases">
        <title>Elsinoe batatas strain:CRI-CJ2 Genome sequencing and assembly.</title>
        <authorList>
            <person name="Huang L."/>
        </authorList>
    </citation>
    <scope>NUCLEOTIDE SEQUENCE</scope>
    <source>
        <strain evidence="1">CRI-CJ2</strain>
    </source>
</reference>
<dbReference type="AlphaFoldDB" id="A0A8K0PFD8"/>
<protein>
    <submittedName>
        <fullName evidence="1">Uncharacterized protein</fullName>
    </submittedName>
</protein>
<dbReference type="EMBL" id="JAESVG020000006">
    <property type="protein sequence ID" value="KAG8626477.1"/>
    <property type="molecule type" value="Genomic_DNA"/>
</dbReference>
<sequence length="80" mass="8721">MASTRPLSTAAEPLVRLKPIQAFCTAKDKKPMTLLSVPSIWRPRPTRILSRGWNLQTFTHPSTTAWVGTGLSSTVAGSRS</sequence>
<organism evidence="1 2">
    <name type="scientific">Elsinoe batatas</name>
    <dbReference type="NCBI Taxonomy" id="2601811"/>
    <lineage>
        <taxon>Eukaryota</taxon>
        <taxon>Fungi</taxon>
        <taxon>Dikarya</taxon>
        <taxon>Ascomycota</taxon>
        <taxon>Pezizomycotina</taxon>
        <taxon>Dothideomycetes</taxon>
        <taxon>Dothideomycetidae</taxon>
        <taxon>Myriangiales</taxon>
        <taxon>Elsinoaceae</taxon>
        <taxon>Elsinoe</taxon>
    </lineage>
</organism>
<accession>A0A8K0PFD8</accession>